<protein>
    <submittedName>
        <fullName evidence="3">Uncharacterized protein</fullName>
    </submittedName>
</protein>
<feature type="transmembrane region" description="Helical" evidence="2">
    <location>
        <begin position="66"/>
        <end position="88"/>
    </location>
</feature>
<keyword evidence="4" id="KW-1185">Reference proteome</keyword>
<name>A0ABT3XK86_9ENTR</name>
<organism evidence="3 4">
    <name type="scientific">Enterobacter pseudoroggenkampii</name>
    <dbReference type="NCBI Taxonomy" id="2996112"/>
    <lineage>
        <taxon>Bacteria</taxon>
        <taxon>Pseudomonadati</taxon>
        <taxon>Pseudomonadota</taxon>
        <taxon>Gammaproteobacteria</taxon>
        <taxon>Enterobacterales</taxon>
        <taxon>Enterobacteriaceae</taxon>
        <taxon>Enterobacter</taxon>
    </lineage>
</organism>
<dbReference type="Proteomes" id="UP001163211">
    <property type="component" value="Unassembled WGS sequence"/>
</dbReference>
<reference evidence="3" key="1">
    <citation type="submission" date="2022-11" db="EMBL/GenBank/DDBJ databases">
        <title>The draft genomes of two Enterobacter strains.</title>
        <authorList>
            <person name="He Y."/>
            <person name="Wu S."/>
            <person name="Feng Y."/>
            <person name="Zong Z."/>
        </authorList>
    </citation>
    <scope>NUCLEOTIDE SEQUENCE</scope>
    <source>
        <strain evidence="3">155092</strain>
    </source>
</reference>
<keyword evidence="2" id="KW-0812">Transmembrane</keyword>
<gene>
    <name evidence="3" type="ORF">OTG14_22535</name>
</gene>
<evidence type="ECO:0000313" key="3">
    <source>
        <dbReference type="EMBL" id="MCX8305726.1"/>
    </source>
</evidence>
<sequence>MAAQQKPSSSSTLFGGPQINTGSSSVLQIDAAWMAFEKMLEKRLEELKPKSPSQIKASGDSRNKTIVISALVCILALIIIYIGAIYIINSQAGKEFTSSLMPVITAIISGVLGYLSGEKSSK</sequence>
<dbReference type="EMBL" id="JAPMLV010000009">
    <property type="protein sequence ID" value="MCX8305726.1"/>
    <property type="molecule type" value="Genomic_DNA"/>
</dbReference>
<feature type="region of interest" description="Disordered" evidence="1">
    <location>
        <begin position="1"/>
        <end position="22"/>
    </location>
</feature>
<keyword evidence="2" id="KW-1133">Transmembrane helix</keyword>
<comment type="caution">
    <text evidence="3">The sequence shown here is derived from an EMBL/GenBank/DDBJ whole genome shotgun (WGS) entry which is preliminary data.</text>
</comment>
<feature type="transmembrane region" description="Helical" evidence="2">
    <location>
        <begin position="100"/>
        <end position="117"/>
    </location>
</feature>
<dbReference type="RefSeq" id="WP_248215632.1">
    <property type="nucleotide sequence ID" value="NZ_JAPMLV010000009.1"/>
</dbReference>
<proteinExistence type="predicted"/>
<evidence type="ECO:0000256" key="1">
    <source>
        <dbReference type="SAM" id="MobiDB-lite"/>
    </source>
</evidence>
<accession>A0ABT3XK86</accession>
<keyword evidence="2" id="KW-0472">Membrane</keyword>
<evidence type="ECO:0000313" key="4">
    <source>
        <dbReference type="Proteomes" id="UP001163211"/>
    </source>
</evidence>
<evidence type="ECO:0000256" key="2">
    <source>
        <dbReference type="SAM" id="Phobius"/>
    </source>
</evidence>